<dbReference type="EMBL" id="CP003607">
    <property type="protein sequence ID" value="AFY82295.1"/>
    <property type="molecule type" value="Genomic_DNA"/>
</dbReference>
<feature type="region of interest" description="Disordered" evidence="1">
    <location>
        <begin position="28"/>
        <end position="58"/>
    </location>
</feature>
<evidence type="ECO:0008006" key="5">
    <source>
        <dbReference type="Google" id="ProtNLM"/>
    </source>
</evidence>
<feature type="compositionally biased region" description="Low complexity" evidence="1">
    <location>
        <begin position="37"/>
        <end position="58"/>
    </location>
</feature>
<reference evidence="3 4" key="1">
    <citation type="submission" date="2012-06" db="EMBL/GenBank/DDBJ databases">
        <title>Finished chromosome of genome of Oscillatoria acuminata PCC 6304.</title>
        <authorList>
            <consortium name="US DOE Joint Genome Institute"/>
            <person name="Gugger M."/>
            <person name="Coursin T."/>
            <person name="Rippka R."/>
            <person name="Tandeau De Marsac N."/>
            <person name="Huntemann M."/>
            <person name="Wei C.-L."/>
            <person name="Han J."/>
            <person name="Detter J.C."/>
            <person name="Han C."/>
            <person name="Tapia R."/>
            <person name="Davenport K."/>
            <person name="Daligault H."/>
            <person name="Erkkila T."/>
            <person name="Gu W."/>
            <person name="Munk A.C.C."/>
            <person name="Teshima H."/>
            <person name="Xu Y."/>
            <person name="Chain P."/>
            <person name="Chen A."/>
            <person name="Krypides N."/>
            <person name="Mavromatis K."/>
            <person name="Markowitz V."/>
            <person name="Szeto E."/>
            <person name="Ivanova N."/>
            <person name="Mikhailova N."/>
            <person name="Ovchinnikova G."/>
            <person name="Pagani I."/>
            <person name="Pati A."/>
            <person name="Goodwin L."/>
            <person name="Peters L."/>
            <person name="Pitluck S."/>
            <person name="Woyke T."/>
            <person name="Kerfeld C."/>
        </authorList>
    </citation>
    <scope>NUCLEOTIDE SEQUENCE [LARGE SCALE GENOMIC DNA]</scope>
    <source>
        <strain evidence="3 4">PCC 6304</strain>
    </source>
</reference>
<protein>
    <recommendedName>
        <fullName evidence="5">Circadian oscillating protein COP23</fullName>
    </recommendedName>
</protein>
<accession>K9TID8</accession>
<name>K9TID8_9CYAN</name>
<organism evidence="3 4">
    <name type="scientific">Oscillatoria acuminata PCC 6304</name>
    <dbReference type="NCBI Taxonomy" id="56110"/>
    <lineage>
        <taxon>Bacteria</taxon>
        <taxon>Bacillati</taxon>
        <taxon>Cyanobacteriota</taxon>
        <taxon>Cyanophyceae</taxon>
        <taxon>Oscillatoriophycideae</taxon>
        <taxon>Oscillatoriales</taxon>
        <taxon>Oscillatoriaceae</taxon>
        <taxon>Oscillatoria</taxon>
    </lineage>
</organism>
<feature type="signal peptide" evidence="2">
    <location>
        <begin position="1"/>
        <end position="17"/>
    </location>
</feature>
<dbReference type="Pfam" id="PF14218">
    <property type="entry name" value="COP23"/>
    <property type="match status" value="1"/>
</dbReference>
<sequence length="230" mass="23890">MKSQLFAPVFATVLALASTVGFSTTTLARPDVGGGSSSNPSVGPSSGSQPPSTGGTTFSCLPQGGNYATVGQRAGGQGIPLIVWTAQGSSYFGDQYNPQNRCSIVSQKLNTAVSANGGRLQNLLLTHGMVNGETVICAIGTTGANSCNANNMLFTLKPENANRAGQILGQLLQISAGNTSAGVIYETGLNQTYVDLGEWEKNAMGSTQDNTHDHHQQQWNNPTNQDDPGL</sequence>
<gene>
    <name evidence="3" type="ORF">Oscil6304_2685</name>
</gene>
<dbReference type="Proteomes" id="UP000010367">
    <property type="component" value="Chromosome"/>
</dbReference>
<dbReference type="HOGENOM" id="CLU_111899_0_0_3"/>
<proteinExistence type="predicted"/>
<dbReference type="eggNOG" id="ENOG50336Y1">
    <property type="taxonomic scope" value="Bacteria"/>
</dbReference>
<dbReference type="AlphaFoldDB" id="K9TID8"/>
<evidence type="ECO:0000256" key="2">
    <source>
        <dbReference type="SAM" id="SignalP"/>
    </source>
</evidence>
<dbReference type="OrthoDB" id="461554at2"/>
<evidence type="ECO:0000313" key="4">
    <source>
        <dbReference type="Proteomes" id="UP000010367"/>
    </source>
</evidence>
<keyword evidence="2" id="KW-0732">Signal</keyword>
<feature type="region of interest" description="Disordered" evidence="1">
    <location>
        <begin position="204"/>
        <end position="230"/>
    </location>
</feature>
<keyword evidence="4" id="KW-1185">Reference proteome</keyword>
<dbReference type="KEGG" id="oac:Oscil6304_2685"/>
<dbReference type="RefSeq" id="WP_015148936.1">
    <property type="nucleotide sequence ID" value="NC_019693.1"/>
</dbReference>
<evidence type="ECO:0000256" key="1">
    <source>
        <dbReference type="SAM" id="MobiDB-lite"/>
    </source>
</evidence>
<dbReference type="InterPro" id="IPR025478">
    <property type="entry name" value="COP23"/>
</dbReference>
<feature type="chain" id="PRO_5003936633" description="Circadian oscillating protein COP23" evidence="2">
    <location>
        <begin position="18"/>
        <end position="230"/>
    </location>
</feature>
<evidence type="ECO:0000313" key="3">
    <source>
        <dbReference type="EMBL" id="AFY82295.1"/>
    </source>
</evidence>
<dbReference type="InParanoid" id="K9TID8"/>
<dbReference type="STRING" id="56110.Oscil6304_2685"/>